<dbReference type="FunFam" id="3.30.1490.20:FF:000003">
    <property type="entry name" value="acetyl-CoA carboxylase isoform X1"/>
    <property type="match status" value="1"/>
</dbReference>
<feature type="domain" description="ATP-grasp" evidence="20">
    <location>
        <begin position="128"/>
        <end position="325"/>
    </location>
</feature>
<dbReference type="GO" id="GO:0046872">
    <property type="term" value="F:metal ion binding"/>
    <property type="evidence" value="ECO:0007669"/>
    <property type="project" value="UniProtKB-KW"/>
</dbReference>
<dbReference type="InterPro" id="IPR055268">
    <property type="entry name" value="PCB-like"/>
</dbReference>
<dbReference type="InterPro" id="IPR005481">
    <property type="entry name" value="BC-like_N"/>
</dbReference>
<comment type="pathway">
    <text evidence="3">Carbohydrate biosynthesis; gluconeogenesis.</text>
</comment>
<feature type="domain" description="Biotin carboxylation" evidence="21">
    <location>
        <begin position="8"/>
        <end position="461"/>
    </location>
</feature>
<proteinExistence type="predicted"/>
<dbReference type="Gene3D" id="3.20.20.70">
    <property type="entry name" value="Aldolase class I"/>
    <property type="match status" value="1"/>
</dbReference>
<dbReference type="PROSITE" id="PS50968">
    <property type="entry name" value="BIOTINYL_LIPOYL"/>
    <property type="match status" value="1"/>
</dbReference>
<dbReference type="Gene3D" id="3.30.470.20">
    <property type="entry name" value="ATP-grasp fold, B domain"/>
    <property type="match status" value="1"/>
</dbReference>
<dbReference type="FunFam" id="2.40.50.100:FF:000003">
    <property type="entry name" value="Acetyl-CoA carboxylase biotin carboxyl carrier protein"/>
    <property type="match status" value="1"/>
</dbReference>
<dbReference type="Gene3D" id="1.10.472.90">
    <property type="entry name" value="Conserved carboxylase domain"/>
    <property type="match status" value="1"/>
</dbReference>
<keyword evidence="12" id="KW-0511">Multifunctional enzyme</keyword>
<keyword evidence="8 17" id="KW-0479">Metal-binding</keyword>
<dbReference type="Pfam" id="PF00364">
    <property type="entry name" value="Biotin_lipoyl"/>
    <property type="match status" value="1"/>
</dbReference>
<keyword evidence="11 14" id="KW-0092">Biotin</keyword>
<dbReference type="InterPro" id="IPR000089">
    <property type="entry name" value="Biotin_lipoyl"/>
</dbReference>
<evidence type="ECO:0000256" key="11">
    <source>
        <dbReference type="ARBA" id="ARBA00023267"/>
    </source>
</evidence>
<feature type="domain" description="Pyruvate carboxyltransferase" evidence="22">
    <location>
        <begin position="539"/>
        <end position="809"/>
    </location>
</feature>
<feature type="binding site" description="via carbamate group" evidence="17">
    <location>
        <position position="719"/>
    </location>
    <ligand>
        <name>Mn(2+)</name>
        <dbReference type="ChEBI" id="CHEBI:29035"/>
    </ligand>
</feature>
<comment type="function">
    <text evidence="14">Catalyzes a 2-step reaction, involving the ATP-dependent carboxylation of the covalently attached biotin in the first step and the transfer of the carboxyl group to pyruvate in the second.</text>
</comment>
<keyword evidence="9 14" id="KW-0547">Nucleotide-binding</keyword>
<dbReference type="CDD" id="cd06850">
    <property type="entry name" value="biotinyl_domain"/>
    <property type="match status" value="1"/>
</dbReference>
<keyword evidence="10 14" id="KW-0067">ATP-binding</keyword>
<evidence type="ECO:0000256" key="8">
    <source>
        <dbReference type="ARBA" id="ARBA00022723"/>
    </source>
</evidence>
<evidence type="ECO:0000256" key="1">
    <source>
        <dbReference type="ARBA" id="ARBA00001953"/>
    </source>
</evidence>
<dbReference type="SUPFAM" id="SSF52440">
    <property type="entry name" value="PreATP-grasp domain"/>
    <property type="match status" value="1"/>
</dbReference>
<dbReference type="PROSITE" id="PS50979">
    <property type="entry name" value="BC"/>
    <property type="match status" value="1"/>
</dbReference>
<dbReference type="InterPro" id="IPR003379">
    <property type="entry name" value="Carboxylase_cons_dom"/>
</dbReference>
<dbReference type="NCBIfam" id="NF009554">
    <property type="entry name" value="PRK12999.1"/>
    <property type="match status" value="1"/>
</dbReference>
<dbReference type="FunFam" id="3.40.50.20:FF:000010">
    <property type="entry name" value="Propionyl-CoA carboxylase subunit alpha"/>
    <property type="match status" value="1"/>
</dbReference>
<dbReference type="SUPFAM" id="SSF51230">
    <property type="entry name" value="Single hybrid motif"/>
    <property type="match status" value="1"/>
</dbReference>
<comment type="pathway">
    <text evidence="4">Lipid metabolism; malonyl-CoA biosynthesis; malonyl-CoA from acetyl-CoA: step 1/1.</text>
</comment>
<dbReference type="SMART" id="SM00878">
    <property type="entry name" value="Biotin_carb_C"/>
    <property type="match status" value="1"/>
</dbReference>
<dbReference type="InterPro" id="IPR005479">
    <property type="entry name" value="CPAse_ATP-bd"/>
</dbReference>
<protein>
    <recommendedName>
        <fullName evidence="14">Pyruvate carboxylase</fullName>
        <ecNumber evidence="14">6.4.1.1</ecNumber>
    </recommendedName>
</protein>
<comment type="catalytic activity">
    <reaction evidence="14">
        <text>hydrogencarbonate + pyruvate + ATP = oxaloacetate + ADP + phosphate + H(+)</text>
        <dbReference type="Rhea" id="RHEA:20844"/>
        <dbReference type="ChEBI" id="CHEBI:15361"/>
        <dbReference type="ChEBI" id="CHEBI:15378"/>
        <dbReference type="ChEBI" id="CHEBI:16452"/>
        <dbReference type="ChEBI" id="CHEBI:17544"/>
        <dbReference type="ChEBI" id="CHEBI:30616"/>
        <dbReference type="ChEBI" id="CHEBI:43474"/>
        <dbReference type="ChEBI" id="CHEBI:456216"/>
        <dbReference type="EC" id="6.4.1.1"/>
    </reaction>
</comment>
<evidence type="ECO:0000256" key="4">
    <source>
        <dbReference type="ARBA" id="ARBA00004956"/>
    </source>
</evidence>
<keyword evidence="6" id="KW-0312">Gluconeogenesis</keyword>
<dbReference type="Pfam" id="PF02436">
    <property type="entry name" value="PYC_OADA"/>
    <property type="match status" value="1"/>
</dbReference>
<dbReference type="InterPro" id="IPR001882">
    <property type="entry name" value="Biotin_BS"/>
</dbReference>
<evidence type="ECO:0000259" key="20">
    <source>
        <dbReference type="PROSITE" id="PS50975"/>
    </source>
</evidence>
<dbReference type="InterPro" id="IPR011054">
    <property type="entry name" value="Rudment_hybrid_motif"/>
</dbReference>
<feature type="binding site" evidence="16">
    <location>
        <position position="208"/>
    </location>
    <ligand>
        <name>ATP</name>
        <dbReference type="ChEBI" id="CHEBI:30616"/>
    </ligand>
</feature>
<evidence type="ECO:0000256" key="17">
    <source>
        <dbReference type="PIRSR" id="PIRSR001594-3"/>
    </source>
</evidence>
<dbReference type="GO" id="GO:0005737">
    <property type="term" value="C:cytoplasm"/>
    <property type="evidence" value="ECO:0007669"/>
    <property type="project" value="TreeGrafter"/>
</dbReference>
<feature type="binding site" evidence="16">
    <location>
        <position position="620"/>
    </location>
    <ligand>
        <name>substrate</name>
    </ligand>
</feature>
<dbReference type="CDD" id="cd07937">
    <property type="entry name" value="DRE_TIM_PC_TC_5S"/>
    <property type="match status" value="1"/>
</dbReference>
<dbReference type="InterPro" id="IPR005482">
    <property type="entry name" value="Biotin_COase_C"/>
</dbReference>
<feature type="binding site" evidence="16">
    <location>
        <position position="883"/>
    </location>
    <ligand>
        <name>substrate</name>
    </ligand>
</feature>
<feature type="domain" description="Lipoyl-binding" evidence="19">
    <location>
        <begin position="1082"/>
        <end position="1151"/>
    </location>
</feature>
<dbReference type="GO" id="GO:0005524">
    <property type="term" value="F:ATP binding"/>
    <property type="evidence" value="ECO:0007669"/>
    <property type="project" value="UniProtKB-UniRule"/>
</dbReference>
<dbReference type="InterPro" id="IPR016185">
    <property type="entry name" value="PreATP-grasp_dom_sf"/>
</dbReference>
<evidence type="ECO:0000256" key="13">
    <source>
        <dbReference type="ARBA" id="ARBA00048600"/>
    </source>
</evidence>
<dbReference type="InterPro" id="IPR011764">
    <property type="entry name" value="Biotin_carboxylation_dom"/>
</dbReference>
<evidence type="ECO:0000256" key="7">
    <source>
        <dbReference type="ARBA" id="ARBA00022598"/>
    </source>
</evidence>
<evidence type="ECO:0000256" key="10">
    <source>
        <dbReference type="ARBA" id="ARBA00022840"/>
    </source>
</evidence>
<dbReference type="Gene3D" id="1.10.10.60">
    <property type="entry name" value="Homeodomain-like"/>
    <property type="match status" value="1"/>
</dbReference>
<dbReference type="EC" id="6.4.1.1" evidence="14"/>
<dbReference type="InterPro" id="IPR011053">
    <property type="entry name" value="Single_hybrid_motif"/>
</dbReference>
<dbReference type="PROSITE" id="PS00867">
    <property type="entry name" value="CPSASE_2"/>
    <property type="match status" value="1"/>
</dbReference>
<evidence type="ECO:0000259" key="21">
    <source>
        <dbReference type="PROSITE" id="PS50979"/>
    </source>
</evidence>
<dbReference type="SUPFAM" id="SSF89000">
    <property type="entry name" value="post-HMGL domain-like"/>
    <property type="match status" value="1"/>
</dbReference>
<feature type="binding site" evidence="17">
    <location>
        <position position="750"/>
    </location>
    <ligand>
        <name>Mn(2+)</name>
        <dbReference type="ChEBI" id="CHEBI:29035"/>
    </ligand>
</feature>
<name>A0AAW9RBQ7_9GAMM</name>
<dbReference type="InterPro" id="IPR013785">
    <property type="entry name" value="Aldolase_TIM"/>
</dbReference>
<dbReference type="InterPro" id="IPR000891">
    <property type="entry name" value="PYR_CT"/>
</dbReference>
<dbReference type="PROSITE" id="PS00188">
    <property type="entry name" value="BIOTIN"/>
    <property type="match status" value="1"/>
</dbReference>
<dbReference type="Proteomes" id="UP001359886">
    <property type="component" value="Unassembled WGS sequence"/>
</dbReference>
<evidence type="ECO:0000256" key="12">
    <source>
        <dbReference type="ARBA" id="ARBA00023268"/>
    </source>
</evidence>
<comment type="cofactor">
    <cofactor evidence="1 14">
        <name>biotin</name>
        <dbReference type="ChEBI" id="CHEBI:57586"/>
    </cofactor>
</comment>
<comment type="subunit">
    <text evidence="5">Acetyl-CoA carboxylase is a heterohexamer of biotin carboxyl carrier protein, biotin carboxylase and the two subunits of carboxyl transferase in a 2:2 complex.</text>
</comment>
<comment type="function">
    <text evidence="2">This protein is a component of the acetyl coenzyme A carboxylase complex; first, biotin carboxylase catalyzes the carboxylation of the carrier protein and then the transcarboxylase transfers the carboxyl group to form malonyl-CoA.</text>
</comment>
<dbReference type="PANTHER" id="PTHR43778">
    <property type="entry name" value="PYRUVATE CARBOXYLASE"/>
    <property type="match status" value="1"/>
</dbReference>
<feature type="modified residue" description="N6-biotinyllysine" evidence="18">
    <location>
        <position position="1117"/>
    </location>
</feature>
<evidence type="ECO:0000256" key="14">
    <source>
        <dbReference type="PIRNR" id="PIRNR001594"/>
    </source>
</evidence>
<dbReference type="InterPro" id="IPR011761">
    <property type="entry name" value="ATP-grasp"/>
</dbReference>
<dbReference type="FunFam" id="3.20.20.70:FF:000033">
    <property type="entry name" value="Pyruvate carboxylase"/>
    <property type="match status" value="1"/>
</dbReference>
<dbReference type="PANTHER" id="PTHR43778:SF2">
    <property type="entry name" value="PYRUVATE CARBOXYLASE, MITOCHONDRIAL"/>
    <property type="match status" value="1"/>
</dbReference>
<evidence type="ECO:0000256" key="9">
    <source>
        <dbReference type="ARBA" id="ARBA00022741"/>
    </source>
</evidence>
<accession>A0AAW9RBQ7</accession>
<dbReference type="PROSITE" id="PS50975">
    <property type="entry name" value="ATP_GRASP"/>
    <property type="match status" value="1"/>
</dbReference>
<dbReference type="GO" id="GO:0004075">
    <property type="term" value="F:biotin carboxylase activity"/>
    <property type="evidence" value="ECO:0007669"/>
    <property type="project" value="UniProtKB-EC"/>
</dbReference>
<organism evidence="23 24">
    <name type="scientific">Elongatibacter sediminis</name>
    <dbReference type="NCBI Taxonomy" id="3119006"/>
    <lineage>
        <taxon>Bacteria</taxon>
        <taxon>Pseudomonadati</taxon>
        <taxon>Pseudomonadota</taxon>
        <taxon>Gammaproteobacteria</taxon>
        <taxon>Chromatiales</taxon>
        <taxon>Wenzhouxiangellaceae</taxon>
        <taxon>Elongatibacter</taxon>
    </lineage>
</organism>
<feature type="binding site" evidence="17">
    <location>
        <position position="548"/>
    </location>
    <ligand>
        <name>Mn(2+)</name>
        <dbReference type="ChEBI" id="CHEBI:29035"/>
    </ligand>
</feature>
<dbReference type="Pfam" id="PF00682">
    <property type="entry name" value="HMGL-like"/>
    <property type="match status" value="1"/>
</dbReference>
<evidence type="ECO:0000256" key="6">
    <source>
        <dbReference type="ARBA" id="ARBA00022432"/>
    </source>
</evidence>
<reference evidence="23 24" key="1">
    <citation type="submission" date="2024-02" db="EMBL/GenBank/DDBJ databases">
        <title>A novel Wenzhouxiangellaceae bacterium, isolated from coastal sediments.</title>
        <authorList>
            <person name="Du Z.-J."/>
            <person name="Ye Y.-Q."/>
            <person name="Zhang X.-Y."/>
        </authorList>
    </citation>
    <scope>NUCLEOTIDE SEQUENCE [LARGE SCALE GENOMIC DNA]</scope>
    <source>
        <strain evidence="23 24">CH-27</strain>
    </source>
</reference>
<feature type="modified residue" description="N6-carboxylysine" evidence="18">
    <location>
        <position position="719"/>
    </location>
</feature>
<dbReference type="PIRSF" id="PIRSF001594">
    <property type="entry name" value="Pyruv_carbox"/>
    <property type="match status" value="1"/>
</dbReference>
<evidence type="ECO:0000256" key="15">
    <source>
        <dbReference type="PIRSR" id="PIRSR001594-1"/>
    </source>
</evidence>
<dbReference type="NCBIfam" id="TIGR01235">
    <property type="entry name" value="pyruv_carbox"/>
    <property type="match status" value="1"/>
</dbReference>
<dbReference type="NCBIfam" id="NF006761">
    <property type="entry name" value="PRK09282.1"/>
    <property type="match status" value="1"/>
</dbReference>
<keyword evidence="23" id="KW-0670">Pyruvate</keyword>
<evidence type="ECO:0000256" key="5">
    <source>
        <dbReference type="ARBA" id="ARBA00011750"/>
    </source>
</evidence>
<evidence type="ECO:0000259" key="19">
    <source>
        <dbReference type="PROSITE" id="PS50968"/>
    </source>
</evidence>
<evidence type="ECO:0000256" key="16">
    <source>
        <dbReference type="PIRSR" id="PIRSR001594-2"/>
    </source>
</evidence>
<gene>
    <name evidence="23" type="ORF">V3330_01495</name>
</gene>
<dbReference type="AlphaFoldDB" id="A0AAW9RBQ7"/>
<dbReference type="SUPFAM" id="SSF51569">
    <property type="entry name" value="Aldolase"/>
    <property type="match status" value="1"/>
</dbReference>
<dbReference type="Pfam" id="PF02786">
    <property type="entry name" value="CPSase_L_D2"/>
    <property type="match status" value="1"/>
</dbReference>
<dbReference type="SUPFAM" id="SSF51246">
    <property type="entry name" value="Rudiment single hybrid motif"/>
    <property type="match status" value="1"/>
</dbReference>
<dbReference type="GO" id="GO:0006094">
    <property type="term" value="P:gluconeogenesis"/>
    <property type="evidence" value="ECO:0007669"/>
    <property type="project" value="UniProtKB-KW"/>
</dbReference>
<evidence type="ECO:0000313" key="23">
    <source>
        <dbReference type="EMBL" id="MEJ8566284.1"/>
    </source>
</evidence>
<dbReference type="PROSITE" id="PS50991">
    <property type="entry name" value="PYR_CT"/>
    <property type="match status" value="1"/>
</dbReference>
<feature type="binding site" evidence="17">
    <location>
        <position position="748"/>
    </location>
    <ligand>
        <name>Mn(2+)</name>
        <dbReference type="ChEBI" id="CHEBI:29035"/>
    </ligand>
</feature>
<dbReference type="Pfam" id="PF00289">
    <property type="entry name" value="Biotin_carb_N"/>
    <property type="match status" value="1"/>
</dbReference>
<comment type="catalytic activity">
    <reaction evidence="13">
        <text>N(6)-biotinyl-L-lysyl-[protein] + hydrogencarbonate + ATP = N(6)-carboxybiotinyl-L-lysyl-[protein] + ADP + phosphate + H(+)</text>
        <dbReference type="Rhea" id="RHEA:13501"/>
        <dbReference type="Rhea" id="RHEA-COMP:10505"/>
        <dbReference type="Rhea" id="RHEA-COMP:10506"/>
        <dbReference type="ChEBI" id="CHEBI:15378"/>
        <dbReference type="ChEBI" id="CHEBI:17544"/>
        <dbReference type="ChEBI" id="CHEBI:30616"/>
        <dbReference type="ChEBI" id="CHEBI:43474"/>
        <dbReference type="ChEBI" id="CHEBI:83144"/>
        <dbReference type="ChEBI" id="CHEBI:83145"/>
        <dbReference type="ChEBI" id="CHEBI:456216"/>
        <dbReference type="EC" id="6.3.4.14"/>
    </reaction>
</comment>
<feature type="active site" evidence="15">
    <location>
        <position position="300"/>
    </location>
</feature>
<evidence type="ECO:0000259" key="22">
    <source>
        <dbReference type="PROSITE" id="PS50991"/>
    </source>
</evidence>
<comment type="caution">
    <text evidence="23">The sequence shown here is derived from an EMBL/GenBank/DDBJ whole genome shotgun (WGS) entry which is preliminary data.</text>
</comment>
<dbReference type="Gene3D" id="3.10.600.10">
    <property type="entry name" value="pyruvate carboxylase f1077a mutant domain"/>
    <property type="match status" value="2"/>
</dbReference>
<dbReference type="EMBL" id="JAZHOG010000001">
    <property type="protein sequence ID" value="MEJ8566284.1"/>
    <property type="molecule type" value="Genomic_DNA"/>
</dbReference>
<sequence length="1151" mass="128628">MSQDLPTDIRKILVANRGEIAIRVLRAAAELGIRTVSIFTHEDRFSSHRYKADEAYQVGEDDDPLKPYLDIEAIIEVAKLHDVDAIHPGYGFLSENVDFARRCGEEGIRFVGPTPEVMARLGDKVRAKQAATEAGLPVIEDSREPLESIDVARSEAERIGYPVMLKAAAGGGGRGMRVVRSDADLKGAWSDARSEAGKAFGDDTMFLEKYIDSPKHIEVQILGDTHGNLVHLYERDCSVQRRFQKVVEVAPSTGLKDTTRQALFDHALALARHVGYTNAGTVEFLVDRDENIYFIEVNPRIQVEHTVTEEVTGIDIVRSQIQVARGCRLSDPEIGIGAQEEISCVGYAVQCRITTEDPENRFQPDYGTLIAYRSPGGFGIRLDMGVAYAGAQVSPFFDSLLVKLTSQGRTLKGAIQRGHRALREFRVRGVKTNIGFLENVLQHPVFESGEATVTFIDEHPELFEISQRFDRATKTLRYLGNLIVNGNPDVSDAIPDRTFRKPAIPPVKRLQGYPPGTKNLLDEKGPEGLCQWVKEQKHILYTDTTFRDAHQSLLATRVRTRDMLAVAEGFAKAHPQVFSMEMWGGATFDVAMRFLHESPWRRLQELREAMPNILFQMLFRGSNAVGYKAYPDNLIAKFIEESWNNGIDVFRIFDSLNWIEGMKRSIQVVRERTGGIAEATICYTGDVLNTDPGYRYNLQYYLDMARRLEDEGAHMLALKDMAGLLKPYAAEMLIPALKKAVDIPVHLHTHDTSSMQPATLLKAIENDVDIVDVCLASMSGLTSQVNMNSMVAVLKGHEREQAFDLDSLNDYANYWEATREYYYPFESGLKSGTAEVYDHEIPGGQYSNLRPQAVSLGLGHRFEQIKKNYAIVNRMFGDIVKVTPSSKVVGDMALFMTANGLTEQDVMEQGERLAFPDSVVDLFSGKLGQMDGGFPAELSRLVLKGKDAPTEPPGASLPPVDFDREFAEFQKEFDDDTDMLDFLSYKMYPQVFKDFYQHQQEFGEIDYLPTPAFFYGLPPGEEILVKLQQGKTISIRFIYRSKPDENGNCRVTFELNGQTRTVLIADASAVRKTAVHRKAVEDNEVGSPLMGRLASVQVSAGDTVEKDQPLFVIEAMKMETTIAAHRDGEIKAVHLEPGTLVEQGDLVVELV</sequence>
<evidence type="ECO:0000256" key="2">
    <source>
        <dbReference type="ARBA" id="ARBA00003761"/>
    </source>
</evidence>
<keyword evidence="7 14" id="KW-0436">Ligase</keyword>
<dbReference type="Gene3D" id="2.40.50.100">
    <property type="match status" value="1"/>
</dbReference>
<evidence type="ECO:0000256" key="18">
    <source>
        <dbReference type="PIRSR" id="PIRSR001594-4"/>
    </source>
</evidence>
<evidence type="ECO:0000256" key="3">
    <source>
        <dbReference type="ARBA" id="ARBA00004742"/>
    </source>
</evidence>
<evidence type="ECO:0000313" key="24">
    <source>
        <dbReference type="Proteomes" id="UP001359886"/>
    </source>
</evidence>
<dbReference type="InterPro" id="IPR005930">
    <property type="entry name" value="Pyruv_COase"/>
</dbReference>
<keyword evidence="24" id="KW-1185">Reference proteome</keyword>
<dbReference type="SUPFAM" id="SSF56059">
    <property type="entry name" value="Glutathione synthetase ATP-binding domain-like"/>
    <property type="match status" value="1"/>
</dbReference>
<feature type="binding site" evidence="16">
    <location>
        <position position="124"/>
    </location>
    <ligand>
        <name>ATP</name>
        <dbReference type="ChEBI" id="CHEBI:30616"/>
    </ligand>
</feature>
<dbReference type="GO" id="GO:0004736">
    <property type="term" value="F:pyruvate carboxylase activity"/>
    <property type="evidence" value="ECO:0007669"/>
    <property type="project" value="UniProtKB-EC"/>
</dbReference>
<dbReference type="RefSeq" id="WP_354693607.1">
    <property type="nucleotide sequence ID" value="NZ_JAZHOG010000001.1"/>
</dbReference>
<dbReference type="PROSITE" id="PS00866">
    <property type="entry name" value="CPSASE_1"/>
    <property type="match status" value="1"/>
</dbReference>
<dbReference type="Pfam" id="PF02785">
    <property type="entry name" value="Biotin_carb_C"/>
    <property type="match status" value="1"/>
</dbReference>